<dbReference type="PIRSF" id="PIRSF011789">
    <property type="entry name" value="tRNA_splic_SEN2"/>
    <property type="match status" value="1"/>
</dbReference>
<name>A0A6G1HDW8_9PEZI</name>
<keyword evidence="4" id="KW-0456">Lyase</keyword>
<dbReference type="PANTHER" id="PTHR21227">
    <property type="entry name" value="TRNA-SPLICING ENDONUCLEASE SUBUNIT SEN2"/>
    <property type="match status" value="1"/>
</dbReference>
<dbReference type="InterPro" id="IPR016589">
    <property type="entry name" value="tRNA_splic_SEN2"/>
</dbReference>
<dbReference type="AlphaFoldDB" id="A0A6G1HDW8"/>
<sequence length="568" mass="63899">MGPPTPSKTLDKGSTGAVPNTATGKSTQVEKPRAKRPNYAKIHAQPLPVKVYPLPAFIPHYPITLLRIAYVLLSDYFFPPSSHDDTRYVGYFSPETRSVHVTDPVAVRALWEKGFFGKGTLSRSEPTWLDQEKKRRGLAETQTSEEVTDRRRQERLVFKKERARKEQEAIEQQLREEKEKAALVVVTEIKENVKPVAMDTPVVSMGLSQVEDDDEDIFPNWGNASTPATPASSTKPNGHVPSVPSTTEVQAKIQAEPIPVPELVPDSTRKEVRFDDVTWNGTQKSSKDSTPEEKLIETLEENLSPEDQLTDAVGQALADQIQSSLPSVLDALPLEEPDAAELNEPDEEPLKNEEHLQLTLEEAFFLIYSLDALRLENLPPSILPFTSSSPTPKPNIPSLLTLFRRTYTSFTPSLTSNPTPPLRPDDPFLLSYITYHHFRSLGWVVRPGTKFAVDYLLYARGPVFSHAAFAIVIVPAYSHPWWSANEERRQDVEERKGNGEKDWWWFHTVNRIQAQVLKTLVLAYVDVPPPVEGESDGEGEGGSVGKLLARYKVREFAVRRWVPNRTRD</sequence>
<dbReference type="GO" id="GO:0000214">
    <property type="term" value="C:tRNA-intron endonuclease complex"/>
    <property type="evidence" value="ECO:0007669"/>
    <property type="project" value="InterPro"/>
</dbReference>
<feature type="active site" evidence="7">
    <location>
        <position position="518"/>
    </location>
</feature>
<evidence type="ECO:0000256" key="1">
    <source>
        <dbReference type="ARBA" id="ARBA00008078"/>
    </source>
</evidence>
<evidence type="ECO:0000256" key="2">
    <source>
        <dbReference type="ARBA" id="ARBA00012573"/>
    </source>
</evidence>
<evidence type="ECO:0000256" key="6">
    <source>
        <dbReference type="ARBA" id="ARBA00034031"/>
    </source>
</evidence>
<organism evidence="10 11">
    <name type="scientific">Aulographum hederae CBS 113979</name>
    <dbReference type="NCBI Taxonomy" id="1176131"/>
    <lineage>
        <taxon>Eukaryota</taxon>
        <taxon>Fungi</taxon>
        <taxon>Dikarya</taxon>
        <taxon>Ascomycota</taxon>
        <taxon>Pezizomycotina</taxon>
        <taxon>Dothideomycetes</taxon>
        <taxon>Pleosporomycetidae</taxon>
        <taxon>Aulographales</taxon>
        <taxon>Aulographaceae</taxon>
    </lineage>
</organism>
<feature type="compositionally biased region" description="Polar residues" evidence="8">
    <location>
        <begin position="17"/>
        <end position="29"/>
    </location>
</feature>
<dbReference type="PANTHER" id="PTHR21227:SF0">
    <property type="entry name" value="TRNA-SPLICING ENDONUCLEASE SUBUNIT SEN2"/>
    <property type="match status" value="1"/>
</dbReference>
<feature type="active site" evidence="7">
    <location>
        <position position="466"/>
    </location>
</feature>
<dbReference type="SUPFAM" id="SSF53032">
    <property type="entry name" value="tRNA-intron endonuclease catalytic domain-like"/>
    <property type="match status" value="1"/>
</dbReference>
<comment type="similarity">
    <text evidence="1">Belongs to the tRNA-intron endonuclease family.</text>
</comment>
<protein>
    <recommendedName>
        <fullName evidence="2">tRNA-intron lyase</fullName>
        <ecNumber evidence="2">4.6.1.16</ecNumber>
    </recommendedName>
    <alternativeName>
        <fullName evidence="5">tRNA-intron endonuclease Sen2</fullName>
    </alternativeName>
</protein>
<dbReference type="GO" id="GO:0005737">
    <property type="term" value="C:cytoplasm"/>
    <property type="evidence" value="ECO:0007669"/>
    <property type="project" value="TreeGrafter"/>
</dbReference>
<evidence type="ECO:0000256" key="7">
    <source>
        <dbReference type="PIRSR" id="PIRSR011789-1"/>
    </source>
</evidence>
<dbReference type="InterPro" id="IPR011856">
    <property type="entry name" value="tRNA_endonuc-like_dom_sf"/>
</dbReference>
<evidence type="ECO:0000256" key="3">
    <source>
        <dbReference type="ARBA" id="ARBA00022694"/>
    </source>
</evidence>
<gene>
    <name evidence="10" type="ORF">K402DRAFT_389439</name>
</gene>
<dbReference type="GO" id="GO:0003676">
    <property type="term" value="F:nucleic acid binding"/>
    <property type="evidence" value="ECO:0007669"/>
    <property type="project" value="InterPro"/>
</dbReference>
<accession>A0A6G1HDW8</accession>
<feature type="compositionally biased region" description="Polar residues" evidence="8">
    <location>
        <begin position="222"/>
        <end position="236"/>
    </location>
</feature>
<keyword evidence="11" id="KW-1185">Reference proteome</keyword>
<reference evidence="10" key="1">
    <citation type="journal article" date="2020" name="Stud. Mycol.">
        <title>101 Dothideomycetes genomes: a test case for predicting lifestyles and emergence of pathogens.</title>
        <authorList>
            <person name="Haridas S."/>
            <person name="Albert R."/>
            <person name="Binder M."/>
            <person name="Bloem J."/>
            <person name="Labutti K."/>
            <person name="Salamov A."/>
            <person name="Andreopoulos B."/>
            <person name="Baker S."/>
            <person name="Barry K."/>
            <person name="Bills G."/>
            <person name="Bluhm B."/>
            <person name="Cannon C."/>
            <person name="Castanera R."/>
            <person name="Culley D."/>
            <person name="Daum C."/>
            <person name="Ezra D."/>
            <person name="Gonzalez J."/>
            <person name="Henrissat B."/>
            <person name="Kuo A."/>
            <person name="Liang C."/>
            <person name="Lipzen A."/>
            <person name="Lutzoni F."/>
            <person name="Magnuson J."/>
            <person name="Mondo S."/>
            <person name="Nolan M."/>
            <person name="Ohm R."/>
            <person name="Pangilinan J."/>
            <person name="Park H.-J."/>
            <person name="Ramirez L."/>
            <person name="Alfaro M."/>
            <person name="Sun H."/>
            <person name="Tritt A."/>
            <person name="Yoshinaga Y."/>
            <person name="Zwiers L.-H."/>
            <person name="Turgeon B."/>
            <person name="Goodwin S."/>
            <person name="Spatafora J."/>
            <person name="Crous P."/>
            <person name="Grigoriev I."/>
        </authorList>
    </citation>
    <scope>NUCLEOTIDE SEQUENCE</scope>
    <source>
        <strain evidence="10">CBS 113979</strain>
    </source>
</reference>
<dbReference type="EC" id="4.6.1.16" evidence="2"/>
<proteinExistence type="inferred from homology"/>
<evidence type="ECO:0000259" key="9">
    <source>
        <dbReference type="Pfam" id="PF01974"/>
    </source>
</evidence>
<evidence type="ECO:0000313" key="10">
    <source>
        <dbReference type="EMBL" id="KAF1991267.1"/>
    </source>
</evidence>
<feature type="region of interest" description="Disordered" evidence="8">
    <location>
        <begin position="1"/>
        <end position="38"/>
    </location>
</feature>
<dbReference type="InterPro" id="IPR036167">
    <property type="entry name" value="tRNA_intron_Endo_cat-like_sf"/>
</dbReference>
<evidence type="ECO:0000256" key="4">
    <source>
        <dbReference type="ARBA" id="ARBA00023239"/>
    </source>
</evidence>
<dbReference type="Gene3D" id="3.40.1350.10">
    <property type="match status" value="1"/>
</dbReference>
<dbReference type="GO" id="GO:0000379">
    <property type="term" value="P:tRNA-type intron splice site recognition and cleavage"/>
    <property type="evidence" value="ECO:0007669"/>
    <property type="project" value="TreeGrafter"/>
</dbReference>
<evidence type="ECO:0000256" key="8">
    <source>
        <dbReference type="SAM" id="MobiDB-lite"/>
    </source>
</evidence>
<dbReference type="Proteomes" id="UP000800041">
    <property type="component" value="Unassembled WGS sequence"/>
</dbReference>
<feature type="active site" evidence="7">
    <location>
        <position position="458"/>
    </location>
</feature>
<feature type="domain" description="tRNA intron endonuclease catalytic" evidence="9">
    <location>
        <begin position="428"/>
        <end position="526"/>
    </location>
</feature>
<evidence type="ECO:0000313" key="11">
    <source>
        <dbReference type="Proteomes" id="UP000800041"/>
    </source>
</evidence>
<dbReference type="EMBL" id="ML977140">
    <property type="protein sequence ID" value="KAF1991267.1"/>
    <property type="molecule type" value="Genomic_DNA"/>
</dbReference>
<dbReference type="InterPro" id="IPR006677">
    <property type="entry name" value="tRNA_intron_Endonuc_cat-like"/>
</dbReference>
<dbReference type="FunFam" id="3.40.1350.10:FF:000007">
    <property type="entry name" value="tRNA-splicing endonuclease subunit Sen2"/>
    <property type="match status" value="1"/>
</dbReference>
<dbReference type="GO" id="GO:0000213">
    <property type="term" value="F:tRNA-intron lyase activity"/>
    <property type="evidence" value="ECO:0007669"/>
    <property type="project" value="UniProtKB-EC"/>
</dbReference>
<keyword evidence="3" id="KW-0819">tRNA processing</keyword>
<comment type="catalytic activity">
    <reaction evidence="6">
        <text>pretRNA = a 3'-half-tRNA molecule with a 5'-OH end + a 5'-half-tRNA molecule with a 2',3'-cyclic phosphate end + an intron with a 2',3'-cyclic phosphate and a 5'-hydroxyl terminus.</text>
        <dbReference type="EC" id="4.6.1.16"/>
    </reaction>
</comment>
<feature type="region of interest" description="Disordered" evidence="8">
    <location>
        <begin position="220"/>
        <end position="249"/>
    </location>
</feature>
<dbReference type="InterPro" id="IPR006676">
    <property type="entry name" value="tRNA_splic"/>
</dbReference>
<dbReference type="CDD" id="cd22363">
    <property type="entry name" value="tRNA-intron_lyase_C"/>
    <property type="match status" value="1"/>
</dbReference>
<dbReference type="Pfam" id="PF01974">
    <property type="entry name" value="tRNA_int_endo"/>
    <property type="match status" value="1"/>
</dbReference>
<evidence type="ECO:0000256" key="5">
    <source>
        <dbReference type="ARBA" id="ARBA00032432"/>
    </source>
</evidence>
<dbReference type="OrthoDB" id="10249562at2759"/>